<dbReference type="OrthoDB" id="5874039at2759"/>
<dbReference type="STRING" id="37653.A0A0L8GZD3"/>
<comment type="subcellular location">
    <subcellularLocation>
        <location evidence="1">Membrane</location>
        <topology evidence="1">Single-pass membrane protein</topology>
    </subcellularLocation>
</comment>
<evidence type="ECO:0000259" key="7">
    <source>
        <dbReference type="Pfam" id="PF06916"/>
    </source>
</evidence>
<dbReference type="GO" id="GO:0005739">
    <property type="term" value="C:mitochondrion"/>
    <property type="evidence" value="ECO:0007669"/>
    <property type="project" value="TreeGrafter"/>
</dbReference>
<sequence>MIYPRIAFGLNFVHRMKQTCVNKNVVQLCARCNFLSHHRHIEERHFISSWSRVKVNATEANRQLFFSSYNHLQLIPGPKYGRQNNFNLTNQLVPSAYCRNFRTNSFHKTSRVQRNGEDIDKETPKGLSIFQRFKQAYKQHGKVLIGVHLATSAVWFGSFYYLTITGFDIIPVLERLNVSETIISQFKKSGIGNIAVAYLMYKLATPARYTVTLAGTNLAIRYFKKTGRMKPVPDEAKFKRLYSDSKLYLNARRKQLKKSRLLKMKKRFLKLKKLRKKRF</sequence>
<reference evidence="8" key="1">
    <citation type="submission" date="2015-07" db="EMBL/GenBank/DDBJ databases">
        <title>MeaNS - Measles Nucleotide Surveillance Program.</title>
        <authorList>
            <person name="Tran T."/>
            <person name="Druce J."/>
        </authorList>
    </citation>
    <scope>NUCLEOTIDE SEQUENCE</scope>
    <source>
        <strain evidence="8">UCB-OBI-ISO-001</strain>
        <tissue evidence="8">Gonad</tissue>
    </source>
</reference>
<feature type="domain" description="DUF1279" evidence="7">
    <location>
        <begin position="131"/>
        <end position="217"/>
    </location>
</feature>
<dbReference type="InterPro" id="IPR045866">
    <property type="entry name" value="FAM210A/B-like"/>
</dbReference>
<accession>A0A0L8GZD3</accession>
<dbReference type="InterPro" id="IPR009688">
    <property type="entry name" value="FAM210A/B-like_dom"/>
</dbReference>
<name>A0A0L8GZD3_OCTBM</name>
<dbReference type="PANTHER" id="PTHR21377">
    <property type="entry name" value="PROTEIN FAM210B, MITOCHONDRIAL"/>
    <property type="match status" value="1"/>
</dbReference>
<evidence type="ECO:0000256" key="6">
    <source>
        <dbReference type="SAM" id="Phobius"/>
    </source>
</evidence>
<keyword evidence="3 6" id="KW-1133">Transmembrane helix</keyword>
<evidence type="ECO:0000313" key="8">
    <source>
        <dbReference type="EMBL" id="KOF82179.1"/>
    </source>
</evidence>
<evidence type="ECO:0000256" key="3">
    <source>
        <dbReference type="ARBA" id="ARBA00022989"/>
    </source>
</evidence>
<feature type="transmembrane region" description="Helical" evidence="6">
    <location>
        <begin position="143"/>
        <end position="162"/>
    </location>
</feature>
<keyword evidence="5 6" id="KW-0472">Membrane</keyword>
<dbReference type="EMBL" id="KQ419858">
    <property type="protein sequence ID" value="KOF82179.1"/>
    <property type="molecule type" value="Genomic_DNA"/>
</dbReference>
<evidence type="ECO:0000256" key="1">
    <source>
        <dbReference type="ARBA" id="ARBA00004167"/>
    </source>
</evidence>
<dbReference type="AlphaFoldDB" id="A0A0L8GZD3"/>
<protein>
    <recommendedName>
        <fullName evidence="7">DUF1279 domain-containing protein</fullName>
    </recommendedName>
</protein>
<organism evidence="8">
    <name type="scientific">Octopus bimaculoides</name>
    <name type="common">California two-spotted octopus</name>
    <dbReference type="NCBI Taxonomy" id="37653"/>
    <lineage>
        <taxon>Eukaryota</taxon>
        <taxon>Metazoa</taxon>
        <taxon>Spiralia</taxon>
        <taxon>Lophotrochozoa</taxon>
        <taxon>Mollusca</taxon>
        <taxon>Cephalopoda</taxon>
        <taxon>Coleoidea</taxon>
        <taxon>Octopodiformes</taxon>
        <taxon>Octopoda</taxon>
        <taxon>Incirrata</taxon>
        <taxon>Octopodidae</taxon>
        <taxon>Octopus</taxon>
    </lineage>
</organism>
<evidence type="ECO:0000256" key="4">
    <source>
        <dbReference type="ARBA" id="ARBA00023054"/>
    </source>
</evidence>
<gene>
    <name evidence="8" type="ORF">OCBIM_22025607mg</name>
</gene>
<evidence type="ECO:0000256" key="2">
    <source>
        <dbReference type="ARBA" id="ARBA00022692"/>
    </source>
</evidence>
<dbReference type="KEGG" id="obi:106873876"/>
<evidence type="ECO:0000256" key="5">
    <source>
        <dbReference type="ARBA" id="ARBA00023136"/>
    </source>
</evidence>
<keyword evidence="4" id="KW-0175">Coiled coil</keyword>
<dbReference type="GO" id="GO:0016020">
    <property type="term" value="C:membrane"/>
    <property type="evidence" value="ECO:0007669"/>
    <property type="project" value="UniProtKB-SubCell"/>
</dbReference>
<proteinExistence type="predicted"/>
<keyword evidence="2 6" id="KW-0812">Transmembrane</keyword>
<dbReference type="Pfam" id="PF06916">
    <property type="entry name" value="FAM210A-B_dom"/>
    <property type="match status" value="1"/>
</dbReference>
<dbReference type="PANTHER" id="PTHR21377:SF1">
    <property type="entry name" value="PROTEIN FAM210A"/>
    <property type="match status" value="1"/>
</dbReference>